<proteinExistence type="predicted"/>
<comment type="caution">
    <text evidence="1">The sequence shown here is derived from an EMBL/GenBank/DDBJ whole genome shotgun (WGS) entry which is preliminary data.</text>
</comment>
<feature type="non-terminal residue" evidence="1">
    <location>
        <position position="34"/>
    </location>
</feature>
<dbReference type="AlphaFoldDB" id="X1RRI8"/>
<gene>
    <name evidence="1" type="ORF">S06H3_65507</name>
</gene>
<accession>X1RRI8</accession>
<reference evidence="1" key="1">
    <citation type="journal article" date="2014" name="Front. Microbiol.">
        <title>High frequency of phylogenetically diverse reductive dehalogenase-homologous genes in deep subseafloor sedimentary metagenomes.</title>
        <authorList>
            <person name="Kawai M."/>
            <person name="Futagami T."/>
            <person name="Toyoda A."/>
            <person name="Takaki Y."/>
            <person name="Nishi S."/>
            <person name="Hori S."/>
            <person name="Arai W."/>
            <person name="Tsubouchi T."/>
            <person name="Morono Y."/>
            <person name="Uchiyama I."/>
            <person name="Ito T."/>
            <person name="Fujiyama A."/>
            <person name="Inagaki F."/>
            <person name="Takami H."/>
        </authorList>
    </citation>
    <scope>NUCLEOTIDE SEQUENCE</scope>
    <source>
        <strain evidence="1">Expedition CK06-06</strain>
    </source>
</reference>
<name>X1RRI8_9ZZZZ</name>
<sequence>MNKKSLFIQLACLVIGLFFATIAFPQDVETEKKN</sequence>
<protein>
    <submittedName>
        <fullName evidence="1">Uncharacterized protein</fullName>
    </submittedName>
</protein>
<evidence type="ECO:0000313" key="1">
    <source>
        <dbReference type="EMBL" id="GAI69566.1"/>
    </source>
</evidence>
<dbReference type="EMBL" id="BARV01044144">
    <property type="protein sequence ID" value="GAI69566.1"/>
    <property type="molecule type" value="Genomic_DNA"/>
</dbReference>
<organism evidence="1">
    <name type="scientific">marine sediment metagenome</name>
    <dbReference type="NCBI Taxonomy" id="412755"/>
    <lineage>
        <taxon>unclassified sequences</taxon>
        <taxon>metagenomes</taxon>
        <taxon>ecological metagenomes</taxon>
    </lineage>
</organism>